<proteinExistence type="predicted"/>
<reference evidence="2 3" key="1">
    <citation type="journal article" date="2015" name="BMC Genomics">
        <title>Insights from the genome of Ophiocordyceps polyrhachis-furcata to pathogenicity and host specificity in insect fungi.</title>
        <authorList>
            <person name="Wichadakul D."/>
            <person name="Kobmoo N."/>
            <person name="Ingsriswang S."/>
            <person name="Tangphatsornruang S."/>
            <person name="Chantasingh D."/>
            <person name="Luangsa-ard J.J."/>
            <person name="Eurwilaichitr L."/>
        </authorList>
    </citation>
    <scope>NUCLEOTIDE SEQUENCE [LARGE SCALE GENOMIC DNA]</scope>
    <source>
        <strain evidence="2 3">BCC 54312</strain>
    </source>
</reference>
<sequence>TDDDDDDDDDDDGKRADGFMRTLSLTMTTERKTDKLYRQPDPLPPSLATPFFPPPPLPFILVRPPASIMHGR</sequence>
<organism evidence="2 3">
    <name type="scientific">Ophiocordyceps polyrhachis-furcata BCC 54312</name>
    <dbReference type="NCBI Taxonomy" id="1330021"/>
    <lineage>
        <taxon>Eukaryota</taxon>
        <taxon>Fungi</taxon>
        <taxon>Dikarya</taxon>
        <taxon>Ascomycota</taxon>
        <taxon>Pezizomycotina</taxon>
        <taxon>Sordariomycetes</taxon>
        <taxon>Hypocreomycetidae</taxon>
        <taxon>Hypocreales</taxon>
        <taxon>Ophiocordycipitaceae</taxon>
        <taxon>Ophiocordyceps</taxon>
    </lineage>
</organism>
<evidence type="ECO:0000313" key="3">
    <source>
        <dbReference type="Proteomes" id="UP000253664"/>
    </source>
</evidence>
<accession>A0A367LA36</accession>
<dbReference type="EMBL" id="LKCN02000010">
    <property type="protein sequence ID" value="RCI11298.1"/>
    <property type="molecule type" value="Genomic_DNA"/>
</dbReference>
<comment type="caution">
    <text evidence="2">The sequence shown here is derived from an EMBL/GenBank/DDBJ whole genome shotgun (WGS) entry which is preliminary data.</text>
</comment>
<name>A0A367LA36_9HYPO</name>
<gene>
    <name evidence="2" type="ORF">L249_7206</name>
</gene>
<evidence type="ECO:0000313" key="2">
    <source>
        <dbReference type="EMBL" id="RCI11298.1"/>
    </source>
</evidence>
<dbReference type="AlphaFoldDB" id="A0A367LA36"/>
<feature type="non-terminal residue" evidence="2">
    <location>
        <position position="1"/>
    </location>
</feature>
<feature type="region of interest" description="Disordered" evidence="1">
    <location>
        <begin position="30"/>
        <end position="57"/>
    </location>
</feature>
<dbReference type="Proteomes" id="UP000253664">
    <property type="component" value="Unassembled WGS sequence"/>
</dbReference>
<protein>
    <submittedName>
        <fullName evidence="2">Uncharacterized protein</fullName>
    </submittedName>
</protein>
<evidence type="ECO:0000256" key="1">
    <source>
        <dbReference type="SAM" id="MobiDB-lite"/>
    </source>
</evidence>
<feature type="compositionally biased region" description="Pro residues" evidence="1">
    <location>
        <begin position="41"/>
        <end position="57"/>
    </location>
</feature>
<keyword evidence="3" id="KW-1185">Reference proteome</keyword>